<name>A0A840V3K5_9BACT</name>
<dbReference type="EMBL" id="JACHFD010000010">
    <property type="protein sequence ID" value="MBB5352093.1"/>
    <property type="molecule type" value="Genomic_DNA"/>
</dbReference>
<comment type="caution">
    <text evidence="2">The sequence shown here is derived from an EMBL/GenBank/DDBJ whole genome shotgun (WGS) entry which is preliminary data.</text>
</comment>
<accession>A0A840V3K5</accession>
<organism evidence="2 3">
    <name type="scientific">Haloferula luteola</name>
    <dbReference type="NCBI Taxonomy" id="595692"/>
    <lineage>
        <taxon>Bacteria</taxon>
        <taxon>Pseudomonadati</taxon>
        <taxon>Verrucomicrobiota</taxon>
        <taxon>Verrucomicrobiia</taxon>
        <taxon>Verrucomicrobiales</taxon>
        <taxon>Verrucomicrobiaceae</taxon>
        <taxon>Haloferula</taxon>
    </lineage>
</organism>
<feature type="chain" id="PRO_5032670651" evidence="1">
    <location>
        <begin position="20"/>
        <end position="352"/>
    </location>
</feature>
<evidence type="ECO:0000313" key="3">
    <source>
        <dbReference type="Proteomes" id="UP000557717"/>
    </source>
</evidence>
<keyword evidence="2" id="KW-0282">Flagellum</keyword>
<keyword evidence="2" id="KW-0969">Cilium</keyword>
<evidence type="ECO:0000313" key="2">
    <source>
        <dbReference type="EMBL" id="MBB5352093.1"/>
    </source>
</evidence>
<sequence>MKKTPIVFLLPFLIGLSQADTFKMKDGTKLEGTIISETSESYVALIQVTESIRDQRTLLKSDVVSVIRESADEKAFPAVKELVPTPDLLPAEDYEARIKEAEAFLSSYPDSIHEFAAKKVLKTLQEEYESVKKGAKKIDGKWVTAAEREGNAYGLDAEMAFNQFKELADSNQYVLALRDWDKLAKNFPTTQGYKDSVPVAQKLIKDLHKRLGDEVRSFDERKVKRNEDFKKIPTQDKPRTKKAIQDEMAAYETKLAAEKKAGERWISVNVWHLEGMREMRNTLAQEFQKLKDFKASDIPDGDKAYAEAWKTLKGNPEPETAAAALKSAKDAGVPASYMKTLEGLAPAGTPAP</sequence>
<keyword evidence="3" id="KW-1185">Reference proteome</keyword>
<protein>
    <submittedName>
        <fullName evidence="2">Flagellar biosynthesis regulator FlaF</fullName>
    </submittedName>
</protein>
<dbReference type="Proteomes" id="UP000557717">
    <property type="component" value="Unassembled WGS sequence"/>
</dbReference>
<dbReference type="RefSeq" id="WP_184018837.1">
    <property type="nucleotide sequence ID" value="NZ_JACHFD010000010.1"/>
</dbReference>
<keyword evidence="2" id="KW-0966">Cell projection</keyword>
<feature type="signal peptide" evidence="1">
    <location>
        <begin position="1"/>
        <end position="19"/>
    </location>
</feature>
<evidence type="ECO:0000256" key="1">
    <source>
        <dbReference type="SAM" id="SignalP"/>
    </source>
</evidence>
<proteinExistence type="predicted"/>
<dbReference type="AlphaFoldDB" id="A0A840V3K5"/>
<keyword evidence="1" id="KW-0732">Signal</keyword>
<dbReference type="NCBIfam" id="NF041881">
    <property type="entry name" value="PTPDL_fam"/>
    <property type="match status" value="1"/>
</dbReference>
<reference evidence="2 3" key="1">
    <citation type="submission" date="2020-08" db="EMBL/GenBank/DDBJ databases">
        <title>Genomic Encyclopedia of Type Strains, Phase IV (KMG-IV): sequencing the most valuable type-strain genomes for metagenomic binning, comparative biology and taxonomic classification.</title>
        <authorList>
            <person name="Goeker M."/>
        </authorList>
    </citation>
    <scope>NUCLEOTIDE SEQUENCE [LARGE SCALE GENOMIC DNA]</scope>
    <source>
        <strain evidence="2 3">YC6886</strain>
    </source>
</reference>
<gene>
    <name evidence="2" type="ORF">HNR46_002334</name>
</gene>